<dbReference type="SMART" id="SM00850">
    <property type="entry name" value="LytTR"/>
    <property type="match status" value="1"/>
</dbReference>
<proteinExistence type="predicted"/>
<dbReference type="InterPro" id="IPR007492">
    <property type="entry name" value="LytTR_DNA-bd_dom"/>
</dbReference>
<name>A0A1T4M8B0_9BACT</name>
<dbReference type="Proteomes" id="UP000190888">
    <property type="component" value="Unassembled WGS sequence"/>
</dbReference>
<protein>
    <submittedName>
        <fullName evidence="4">Two component transcriptional regulator, LytTR family</fullName>
    </submittedName>
</protein>
<evidence type="ECO:0000313" key="4">
    <source>
        <dbReference type="EMBL" id="SJZ63239.1"/>
    </source>
</evidence>
<dbReference type="Pfam" id="PF00072">
    <property type="entry name" value="Response_reg"/>
    <property type="match status" value="1"/>
</dbReference>
<keyword evidence="1" id="KW-0597">Phosphoprotein</keyword>
<feature type="domain" description="HTH LytTR-type" evidence="3">
    <location>
        <begin position="127"/>
        <end position="230"/>
    </location>
</feature>
<reference evidence="4 5" key="1">
    <citation type="submission" date="2017-02" db="EMBL/GenBank/DDBJ databases">
        <authorList>
            <person name="Peterson S.W."/>
        </authorList>
    </citation>
    <scope>NUCLEOTIDE SEQUENCE [LARGE SCALE GENOMIC DNA]</scope>
    <source>
        <strain evidence="4 5">DSM 22335</strain>
    </source>
</reference>
<dbReference type="SMART" id="SM00448">
    <property type="entry name" value="REC"/>
    <property type="match status" value="1"/>
</dbReference>
<sequence>MNSIRTIIIDDERSAREELKRALAAFPQFDIVGEAGNADEAESQIQELHPDLLFLDIQMPGRSGFELLESLPVIPAVIFVTAFDRFALRAFEVSAIDYLLKPVRDERFAKAVREAAQRIRNSNESFFFIKDGAKYHFARWSEAALIESADAYVCIHMRDKKPLLKTSLIQLEAALDPVHFFRANRQQLINLRFISSIHNKEGILHAMLTTGQQVVFSERQSAAFKKTQQNL</sequence>
<dbReference type="EMBL" id="FUWH01000003">
    <property type="protein sequence ID" value="SJZ63239.1"/>
    <property type="molecule type" value="Genomic_DNA"/>
</dbReference>
<dbReference type="PROSITE" id="PS50930">
    <property type="entry name" value="HTH_LYTTR"/>
    <property type="match status" value="1"/>
</dbReference>
<dbReference type="AlphaFoldDB" id="A0A1T4M8B0"/>
<dbReference type="GO" id="GO:0003677">
    <property type="term" value="F:DNA binding"/>
    <property type="evidence" value="ECO:0007669"/>
    <property type="project" value="InterPro"/>
</dbReference>
<dbReference type="SUPFAM" id="SSF52172">
    <property type="entry name" value="CheY-like"/>
    <property type="match status" value="1"/>
</dbReference>
<dbReference type="InterPro" id="IPR001789">
    <property type="entry name" value="Sig_transdc_resp-reg_receiver"/>
</dbReference>
<feature type="domain" description="Response regulatory" evidence="2">
    <location>
        <begin position="5"/>
        <end position="116"/>
    </location>
</feature>
<feature type="modified residue" description="4-aspartylphosphate" evidence="1">
    <location>
        <position position="56"/>
    </location>
</feature>
<accession>A0A1T4M8B0</accession>
<evidence type="ECO:0000259" key="3">
    <source>
        <dbReference type="PROSITE" id="PS50930"/>
    </source>
</evidence>
<dbReference type="PROSITE" id="PS50110">
    <property type="entry name" value="RESPONSE_REGULATORY"/>
    <property type="match status" value="1"/>
</dbReference>
<dbReference type="InterPro" id="IPR046947">
    <property type="entry name" value="LytR-like"/>
</dbReference>
<gene>
    <name evidence="4" type="ORF">SAMN04488132_103239</name>
</gene>
<dbReference type="InterPro" id="IPR011006">
    <property type="entry name" value="CheY-like_superfamily"/>
</dbReference>
<evidence type="ECO:0000256" key="1">
    <source>
        <dbReference type="PROSITE-ProRule" id="PRU00169"/>
    </source>
</evidence>
<dbReference type="STRING" id="413434.SAMN04488132_103239"/>
<evidence type="ECO:0000313" key="5">
    <source>
        <dbReference type="Proteomes" id="UP000190888"/>
    </source>
</evidence>
<evidence type="ECO:0000259" key="2">
    <source>
        <dbReference type="PROSITE" id="PS50110"/>
    </source>
</evidence>
<dbReference type="OrthoDB" id="2168082at2"/>
<dbReference type="PANTHER" id="PTHR37299">
    <property type="entry name" value="TRANSCRIPTIONAL REGULATOR-RELATED"/>
    <property type="match status" value="1"/>
</dbReference>
<organism evidence="4 5">
    <name type="scientific">Sediminibacterium ginsengisoli</name>
    <dbReference type="NCBI Taxonomy" id="413434"/>
    <lineage>
        <taxon>Bacteria</taxon>
        <taxon>Pseudomonadati</taxon>
        <taxon>Bacteroidota</taxon>
        <taxon>Chitinophagia</taxon>
        <taxon>Chitinophagales</taxon>
        <taxon>Chitinophagaceae</taxon>
        <taxon>Sediminibacterium</taxon>
    </lineage>
</organism>
<dbReference type="RefSeq" id="WP_078830725.1">
    <property type="nucleotide sequence ID" value="NZ_FUWH01000003.1"/>
</dbReference>
<dbReference type="Gene3D" id="3.40.50.2300">
    <property type="match status" value="1"/>
</dbReference>
<dbReference type="Pfam" id="PF04397">
    <property type="entry name" value="LytTR"/>
    <property type="match status" value="1"/>
</dbReference>
<dbReference type="PANTHER" id="PTHR37299:SF1">
    <property type="entry name" value="STAGE 0 SPORULATION PROTEIN A HOMOLOG"/>
    <property type="match status" value="1"/>
</dbReference>
<keyword evidence="5" id="KW-1185">Reference proteome</keyword>
<dbReference type="GO" id="GO:0000156">
    <property type="term" value="F:phosphorelay response regulator activity"/>
    <property type="evidence" value="ECO:0007669"/>
    <property type="project" value="InterPro"/>
</dbReference>
<dbReference type="Gene3D" id="2.40.50.1020">
    <property type="entry name" value="LytTr DNA-binding domain"/>
    <property type="match status" value="1"/>
</dbReference>